<dbReference type="GO" id="GO:0043565">
    <property type="term" value="F:sequence-specific DNA binding"/>
    <property type="evidence" value="ECO:0007669"/>
    <property type="project" value="InterPro"/>
</dbReference>
<dbReference type="Proteomes" id="UP000571183">
    <property type="component" value="Unassembled WGS sequence"/>
</dbReference>
<dbReference type="Pfam" id="PF13412">
    <property type="entry name" value="HTH_24"/>
    <property type="match status" value="1"/>
</dbReference>
<evidence type="ECO:0000313" key="6">
    <source>
        <dbReference type="Proteomes" id="UP000571183"/>
    </source>
</evidence>
<evidence type="ECO:0000256" key="3">
    <source>
        <dbReference type="ARBA" id="ARBA00023163"/>
    </source>
</evidence>
<feature type="domain" description="HTH asnC-type" evidence="4">
    <location>
        <begin position="13"/>
        <end position="74"/>
    </location>
</feature>
<dbReference type="PROSITE" id="PS50956">
    <property type="entry name" value="HTH_ASNC_2"/>
    <property type="match status" value="1"/>
</dbReference>
<evidence type="ECO:0000256" key="2">
    <source>
        <dbReference type="ARBA" id="ARBA00023125"/>
    </source>
</evidence>
<protein>
    <submittedName>
        <fullName evidence="5">DNA-binding Lrp family transcriptional regulator</fullName>
    </submittedName>
</protein>
<dbReference type="AlphaFoldDB" id="A0A840DG53"/>
<reference evidence="5" key="1">
    <citation type="submission" date="2020-08" db="EMBL/GenBank/DDBJ databases">
        <title>Sequencing the genomes of 1000 actinobacteria strains.</title>
        <authorList>
            <person name="Klenk H.-P."/>
        </authorList>
    </citation>
    <scope>NUCLEOTIDE SEQUENCE [LARGE SCALE GENOMIC DNA]</scope>
    <source>
        <strain evidence="5">DSM 27064</strain>
    </source>
</reference>
<dbReference type="GO" id="GO:0043200">
    <property type="term" value="P:response to amino acid"/>
    <property type="evidence" value="ECO:0007669"/>
    <property type="project" value="TreeGrafter"/>
</dbReference>
<dbReference type="Gene3D" id="3.30.70.920">
    <property type="match status" value="1"/>
</dbReference>
<dbReference type="InterPro" id="IPR000485">
    <property type="entry name" value="AsnC-type_HTH_dom"/>
</dbReference>
<evidence type="ECO:0000313" key="5">
    <source>
        <dbReference type="EMBL" id="MBB4071700.1"/>
    </source>
</evidence>
<dbReference type="InterPro" id="IPR019887">
    <property type="entry name" value="Tscrpt_reg_AsnC/Lrp_C"/>
</dbReference>
<dbReference type="InterPro" id="IPR011008">
    <property type="entry name" value="Dimeric_a/b-barrel"/>
</dbReference>
<dbReference type="InterPro" id="IPR019888">
    <property type="entry name" value="Tscrpt_reg_AsnC-like"/>
</dbReference>
<comment type="caution">
    <text evidence="5">The sequence shown here is derived from an EMBL/GenBank/DDBJ whole genome shotgun (WGS) entry which is preliminary data.</text>
</comment>
<keyword evidence="1" id="KW-0805">Transcription regulation</keyword>
<keyword evidence="6" id="KW-1185">Reference proteome</keyword>
<dbReference type="InterPro" id="IPR036390">
    <property type="entry name" value="WH_DNA-bd_sf"/>
</dbReference>
<dbReference type="PANTHER" id="PTHR30154:SF54">
    <property type="entry name" value="POSSIBLE TRANSCRIPTIONAL REGULATORY PROTEIN (PROBABLY LRP_ASNC-FAMILY)"/>
    <property type="match status" value="1"/>
</dbReference>
<evidence type="ECO:0000259" key="4">
    <source>
        <dbReference type="PROSITE" id="PS50956"/>
    </source>
</evidence>
<keyword evidence="3" id="KW-0804">Transcription</keyword>
<evidence type="ECO:0000256" key="1">
    <source>
        <dbReference type="ARBA" id="ARBA00023015"/>
    </source>
</evidence>
<dbReference type="SUPFAM" id="SSF46785">
    <property type="entry name" value="Winged helix' DNA-binding domain"/>
    <property type="match status" value="1"/>
</dbReference>
<dbReference type="GO" id="GO:0005829">
    <property type="term" value="C:cytosol"/>
    <property type="evidence" value="ECO:0007669"/>
    <property type="project" value="TreeGrafter"/>
</dbReference>
<dbReference type="SMART" id="SM00344">
    <property type="entry name" value="HTH_ASNC"/>
    <property type="match status" value="1"/>
</dbReference>
<keyword evidence="2 5" id="KW-0238">DNA-binding</keyword>
<accession>A0A840DG53</accession>
<dbReference type="InterPro" id="IPR036388">
    <property type="entry name" value="WH-like_DNA-bd_sf"/>
</dbReference>
<dbReference type="PANTHER" id="PTHR30154">
    <property type="entry name" value="LEUCINE-RESPONSIVE REGULATORY PROTEIN"/>
    <property type="match status" value="1"/>
</dbReference>
<gene>
    <name evidence="5" type="ORF">F5897_001012</name>
</gene>
<sequence length="165" mass="18248">MSKANNLRSDICLDEVDQKIVLELQLSGRITNAELAERVGIAASTCIARVRSLIERRVITGFSARVNPETLGLGIQVLISVTIRNGKRQLITELAEQLRSAPEVTQLFFLGGEEDFIVHLLARDIAHVRDFVLENLSAHPAVSTTRTSIIFSHKQNPVTPPHDFA</sequence>
<dbReference type="Gene3D" id="1.10.10.10">
    <property type="entry name" value="Winged helix-like DNA-binding domain superfamily/Winged helix DNA-binding domain"/>
    <property type="match status" value="1"/>
</dbReference>
<proteinExistence type="predicted"/>
<organism evidence="5 6">
    <name type="scientific">Canibacter oris</name>
    <dbReference type="NCBI Taxonomy" id="1365628"/>
    <lineage>
        <taxon>Bacteria</taxon>
        <taxon>Bacillati</taxon>
        <taxon>Actinomycetota</taxon>
        <taxon>Actinomycetes</taxon>
        <taxon>Micrococcales</taxon>
        <taxon>Microbacteriaceae</taxon>
        <taxon>Canibacter</taxon>
    </lineage>
</organism>
<dbReference type="PRINTS" id="PR00033">
    <property type="entry name" value="HTHASNC"/>
</dbReference>
<dbReference type="Pfam" id="PF01037">
    <property type="entry name" value="AsnC_trans_reg"/>
    <property type="match status" value="1"/>
</dbReference>
<dbReference type="SUPFAM" id="SSF54909">
    <property type="entry name" value="Dimeric alpha+beta barrel"/>
    <property type="match status" value="1"/>
</dbReference>
<dbReference type="EMBL" id="JACIFD010000008">
    <property type="protein sequence ID" value="MBB4071700.1"/>
    <property type="molecule type" value="Genomic_DNA"/>
</dbReference>
<dbReference type="RefSeq" id="WP_124824232.1">
    <property type="nucleotide sequence ID" value="NZ_JACIFD010000008.1"/>
</dbReference>
<name>A0A840DG53_9MICO</name>